<evidence type="ECO:0000313" key="2">
    <source>
        <dbReference type="EMBL" id="TVY26377.1"/>
    </source>
</evidence>
<dbReference type="EMBL" id="QGMH01000071">
    <property type="protein sequence ID" value="TVY26377.1"/>
    <property type="molecule type" value="Genomic_DNA"/>
</dbReference>
<dbReference type="InterPro" id="IPR029069">
    <property type="entry name" value="HotDog_dom_sf"/>
</dbReference>
<dbReference type="Pfam" id="PF13279">
    <property type="entry name" value="4HBT_2"/>
    <property type="match status" value="1"/>
</dbReference>
<dbReference type="PANTHER" id="PTHR31793:SF39">
    <property type="entry name" value="THIOESTERASE_THIOL ESTER DEHYDRASE-ISOMERASE"/>
    <property type="match status" value="1"/>
</dbReference>
<organism evidence="2 3">
    <name type="scientific">Lachnellula hyalina</name>
    <dbReference type="NCBI Taxonomy" id="1316788"/>
    <lineage>
        <taxon>Eukaryota</taxon>
        <taxon>Fungi</taxon>
        <taxon>Dikarya</taxon>
        <taxon>Ascomycota</taxon>
        <taxon>Pezizomycotina</taxon>
        <taxon>Leotiomycetes</taxon>
        <taxon>Helotiales</taxon>
        <taxon>Lachnaceae</taxon>
        <taxon>Lachnellula</taxon>
    </lineage>
</organism>
<dbReference type="SUPFAM" id="SSF54637">
    <property type="entry name" value="Thioesterase/thiol ester dehydrase-isomerase"/>
    <property type="match status" value="1"/>
</dbReference>
<gene>
    <name evidence="2" type="ORF">LHYA1_G006008</name>
</gene>
<keyword evidence="3" id="KW-1185">Reference proteome</keyword>
<dbReference type="RefSeq" id="XP_031005165.1">
    <property type="nucleotide sequence ID" value="XM_031150949.1"/>
</dbReference>
<evidence type="ECO:0000256" key="1">
    <source>
        <dbReference type="SAM" id="MobiDB-lite"/>
    </source>
</evidence>
<name>A0A8H8TZY9_9HELO</name>
<dbReference type="GeneID" id="41986206"/>
<dbReference type="PANTHER" id="PTHR31793">
    <property type="entry name" value="4-HYDROXYBENZOYL-COA THIOESTERASE FAMILY MEMBER"/>
    <property type="match status" value="1"/>
</dbReference>
<protein>
    <recommendedName>
        <fullName evidence="4">Thioesterase/thiol ester dehydrase-isomerase</fullName>
    </recommendedName>
</protein>
<accession>A0A8H8TZY9</accession>
<dbReference type="OrthoDB" id="5538558at2759"/>
<proteinExistence type="predicted"/>
<comment type="caution">
    <text evidence="2">The sequence shown here is derived from an EMBL/GenBank/DDBJ whole genome shotgun (WGS) entry which is preliminary data.</text>
</comment>
<dbReference type="Gene3D" id="3.10.129.10">
    <property type="entry name" value="Hotdog Thioesterase"/>
    <property type="match status" value="1"/>
</dbReference>
<evidence type="ECO:0008006" key="4">
    <source>
        <dbReference type="Google" id="ProtNLM"/>
    </source>
</evidence>
<feature type="compositionally biased region" description="Polar residues" evidence="1">
    <location>
        <begin position="25"/>
        <end position="38"/>
    </location>
</feature>
<dbReference type="AlphaFoldDB" id="A0A8H8TZY9"/>
<reference evidence="2 3" key="1">
    <citation type="submission" date="2018-05" db="EMBL/GenBank/DDBJ databases">
        <title>Genome sequencing and assembly of the regulated plant pathogen Lachnellula willkommii and related sister species for the development of diagnostic species identification markers.</title>
        <authorList>
            <person name="Giroux E."/>
            <person name="Bilodeau G."/>
        </authorList>
    </citation>
    <scope>NUCLEOTIDE SEQUENCE [LARGE SCALE GENOMIC DNA]</scope>
    <source>
        <strain evidence="2 3">CBS 185.66</strain>
    </source>
</reference>
<sequence length="312" mass="35515">MKPRLPIPLRTSPRHAFLQKPAQCLRNSSSNPAPSTYEQLPPTPNPRWLSDMKARLGKCIMFGGLDAPSIANAAGALRILATEWRSLVAGSEGFLVDKKRAGLLRQKVVWGEQDSMSHVNNVTYVRWAESARVNWANNYAVHFDPAHRREWAELSTPKGIGMILRSIKTDYKFVGFSFFLSHVATESGVLVLVLMVEQPMTYPDHISVFHKLHSMPKPTDSHFVLDVMIVSELRQRPAARCVEENVVYDYRKGQKTPLPPFMLDAFRKTWEAQEAEKERVEERMKDVLWAVRSVEQRTWDKEGAVEDMGGTK</sequence>
<evidence type="ECO:0000313" key="3">
    <source>
        <dbReference type="Proteomes" id="UP000431533"/>
    </source>
</evidence>
<dbReference type="InterPro" id="IPR050563">
    <property type="entry name" value="4-hydroxybenzoyl-CoA_TE"/>
</dbReference>
<feature type="region of interest" description="Disordered" evidence="1">
    <location>
        <begin position="25"/>
        <end position="44"/>
    </location>
</feature>
<dbReference type="Proteomes" id="UP000431533">
    <property type="component" value="Unassembled WGS sequence"/>
</dbReference>
<dbReference type="GO" id="GO:0047617">
    <property type="term" value="F:fatty acyl-CoA hydrolase activity"/>
    <property type="evidence" value="ECO:0007669"/>
    <property type="project" value="TreeGrafter"/>
</dbReference>
<dbReference type="CDD" id="cd00586">
    <property type="entry name" value="4HBT"/>
    <property type="match status" value="1"/>
</dbReference>